<feature type="non-terminal residue" evidence="2">
    <location>
        <position position="1"/>
    </location>
</feature>
<evidence type="ECO:0000313" key="3">
    <source>
        <dbReference type="Proteomes" id="UP000199440"/>
    </source>
</evidence>
<keyword evidence="1" id="KW-0175">Coiled coil</keyword>
<dbReference type="STRING" id="192904.SAMN04488514_1313"/>
<keyword evidence="3" id="KW-1185">Reference proteome</keyword>
<dbReference type="Proteomes" id="UP000199440">
    <property type="component" value="Unassembled WGS sequence"/>
</dbReference>
<name>A0A1G9Z0E8_9FLAO</name>
<evidence type="ECO:0000313" key="2">
    <source>
        <dbReference type="EMBL" id="SDN14096.1"/>
    </source>
</evidence>
<dbReference type="EMBL" id="FNGV01000031">
    <property type="protein sequence ID" value="SDN14096.1"/>
    <property type="molecule type" value="Genomic_DNA"/>
</dbReference>
<sequence length="393" mass="41785">GTGTAGDPYVLTSIDSSDGSETEINSSATVTVAGTGTSADPYILTSTGGADGSETIIDSGASSVIVSGDGTSGDPYILTNPPSMISVTYPLTNDGTVTTPVMITADGIDASHIGTGAVTSDEILNATINLEDLDDMGATTTGQVIKWNQTTPGWEIGNDEGALPTGTPGGIFFSDGSAGLDDDPTNLSWDAVNNRLRSFTFATPGGNSSQPGYGFSTNNDFDTGMFWAANNEIGFATGSNEAIRIDASQNVGIGTSTPDTNRKLHVAGNLQVDGEVWVGLTQEHPDYVFQKYYSGKSNLNPRYDFKKLTEIEAFIKKHHHLPGIKSAVQVKKEGSWNVSESNLQNLEKIEELFLHTINQEKEIKKLKNQNETLSSELETLKKDMAEIKALLKK</sequence>
<protein>
    <recommendedName>
        <fullName evidence="4">Peptidase S74 domain-containing protein</fullName>
    </recommendedName>
</protein>
<accession>A0A1G9Z0E8</accession>
<evidence type="ECO:0008006" key="4">
    <source>
        <dbReference type="Google" id="ProtNLM"/>
    </source>
</evidence>
<evidence type="ECO:0000256" key="1">
    <source>
        <dbReference type="SAM" id="Coils"/>
    </source>
</evidence>
<reference evidence="2 3" key="1">
    <citation type="submission" date="2016-10" db="EMBL/GenBank/DDBJ databases">
        <authorList>
            <person name="de Groot N.N."/>
        </authorList>
    </citation>
    <scope>NUCLEOTIDE SEQUENCE [LARGE SCALE GENOMIC DNA]</scope>
    <source>
        <strain evidence="2 3">DSM 19886</strain>
    </source>
</reference>
<feature type="coiled-coil region" evidence="1">
    <location>
        <begin position="349"/>
        <end position="390"/>
    </location>
</feature>
<dbReference type="AlphaFoldDB" id="A0A1G9Z0E8"/>
<gene>
    <name evidence="2" type="ORF">SAMN04488514_1313</name>
</gene>
<organism evidence="2 3">
    <name type="scientific">Kriegella aquimaris</name>
    <dbReference type="NCBI Taxonomy" id="192904"/>
    <lineage>
        <taxon>Bacteria</taxon>
        <taxon>Pseudomonadati</taxon>
        <taxon>Bacteroidota</taxon>
        <taxon>Flavobacteriia</taxon>
        <taxon>Flavobacteriales</taxon>
        <taxon>Flavobacteriaceae</taxon>
        <taxon>Kriegella</taxon>
    </lineage>
</organism>
<proteinExistence type="predicted"/>